<organism evidence="2 3">
    <name type="scientific">Cryobacterium cryoconiti</name>
    <dbReference type="NCBI Taxonomy" id="1259239"/>
    <lineage>
        <taxon>Bacteria</taxon>
        <taxon>Bacillati</taxon>
        <taxon>Actinomycetota</taxon>
        <taxon>Actinomycetes</taxon>
        <taxon>Micrococcales</taxon>
        <taxon>Microbacteriaceae</taxon>
        <taxon>Cryobacterium</taxon>
    </lineage>
</organism>
<feature type="coiled-coil region" evidence="1">
    <location>
        <begin position="241"/>
        <end position="275"/>
    </location>
</feature>
<dbReference type="Proteomes" id="UP000297472">
    <property type="component" value="Unassembled WGS sequence"/>
</dbReference>
<gene>
    <name evidence="2" type="ORF">E3T49_13135</name>
</gene>
<dbReference type="RefSeq" id="WP_134425352.1">
    <property type="nucleotide sequence ID" value="NZ_SOHA01000039.1"/>
</dbReference>
<dbReference type="OrthoDB" id="5081514at2"/>
<comment type="caution">
    <text evidence="2">The sequence shown here is derived from an EMBL/GenBank/DDBJ whole genome shotgun (WGS) entry which is preliminary data.</text>
</comment>
<reference evidence="2 3" key="1">
    <citation type="submission" date="2019-03" db="EMBL/GenBank/DDBJ databases">
        <title>Genomics of glacier-inhabiting Cryobacterium strains.</title>
        <authorList>
            <person name="Liu Q."/>
            <person name="Xin Y.-H."/>
        </authorList>
    </citation>
    <scope>NUCLEOTIDE SEQUENCE [LARGE SCALE GENOMIC DNA]</scope>
    <source>
        <strain evidence="2 3">TMT1-51</strain>
    </source>
</reference>
<keyword evidence="1" id="KW-0175">Coiled coil</keyword>
<dbReference type="AlphaFoldDB" id="A0A4Y8JRE9"/>
<evidence type="ECO:0000313" key="3">
    <source>
        <dbReference type="Proteomes" id="UP000297472"/>
    </source>
</evidence>
<evidence type="ECO:0000256" key="1">
    <source>
        <dbReference type="SAM" id="Coils"/>
    </source>
</evidence>
<evidence type="ECO:0000313" key="2">
    <source>
        <dbReference type="EMBL" id="TFD27482.1"/>
    </source>
</evidence>
<proteinExistence type="predicted"/>
<dbReference type="EMBL" id="SOHA01000039">
    <property type="protein sequence ID" value="TFD27482.1"/>
    <property type="molecule type" value="Genomic_DNA"/>
</dbReference>
<sequence>MSTLDLYSDDFPHGTPDGFEQGCRGSACPNQTTDAMTCRKAHMRYQGDYQYRKAIDAGQVWVEPAPEKKVKDRRTDADAAHTALRAAREVAQVDVVPVAPKPAPPAGPATDWATLPKKRKNAALTVNDPMFPHGTSAGAKACTDEAKCPGTPTCQEARRQYQRDYRAAAKADATAATASAAVAFIKDEPVLTVPEPMPVALSAAIPVSPAAPAEDWEALAGKLLRLVDELTDSSTGSAESLRVAEAAKSSLIAENQRLQDELAQAFMTRDVLEARQPLRTVLANQNVTVNPSGAGGVAISVAEGSPPMFIDVQVDSSGLTDVRVTTGIMPGLGVAA</sequence>
<name>A0A4Y8JRE9_9MICO</name>
<accession>A0A4Y8JRE9</accession>
<protein>
    <submittedName>
        <fullName evidence="2">Uncharacterized protein</fullName>
    </submittedName>
</protein>
<keyword evidence="3" id="KW-1185">Reference proteome</keyword>